<reference evidence="7 8" key="1">
    <citation type="submission" date="2019-12" db="EMBL/GenBank/DDBJ databases">
        <title>Genome sequencing and assembly of endphytes of Porphyra tenera.</title>
        <authorList>
            <person name="Park J.M."/>
            <person name="Shin R."/>
            <person name="Jo S.H."/>
        </authorList>
    </citation>
    <scope>NUCLEOTIDE SEQUENCE [LARGE SCALE GENOMIC DNA]</scope>
    <source>
        <strain evidence="7 8">GPM4</strain>
    </source>
</reference>
<gene>
    <name evidence="7" type="ORF">FX988_03330</name>
</gene>
<feature type="transmembrane region" description="Helical" evidence="5">
    <location>
        <begin position="29"/>
        <end position="51"/>
    </location>
</feature>
<dbReference type="Pfam" id="PF00034">
    <property type="entry name" value="Cytochrom_C"/>
    <property type="match status" value="1"/>
</dbReference>
<keyword evidence="8" id="KW-1185">Reference proteome</keyword>
<dbReference type="GO" id="GO:0046872">
    <property type="term" value="F:metal ion binding"/>
    <property type="evidence" value="ECO:0007669"/>
    <property type="project" value="UniProtKB-KW"/>
</dbReference>
<protein>
    <recommendedName>
        <fullName evidence="6">Cytochrome c domain-containing protein</fullName>
    </recommendedName>
</protein>
<accession>A0A857JNW8</accession>
<dbReference type="InterPro" id="IPR036909">
    <property type="entry name" value="Cyt_c-like_dom_sf"/>
</dbReference>
<evidence type="ECO:0000256" key="3">
    <source>
        <dbReference type="ARBA" id="ARBA00023004"/>
    </source>
</evidence>
<dbReference type="Proteomes" id="UP000464524">
    <property type="component" value="Chromosome"/>
</dbReference>
<dbReference type="AlphaFoldDB" id="A0A857JNW8"/>
<evidence type="ECO:0000256" key="4">
    <source>
        <dbReference type="PROSITE-ProRule" id="PRU00433"/>
    </source>
</evidence>
<evidence type="ECO:0000256" key="2">
    <source>
        <dbReference type="ARBA" id="ARBA00022723"/>
    </source>
</evidence>
<keyword evidence="1 4" id="KW-0349">Heme</keyword>
<dbReference type="PROSITE" id="PS51007">
    <property type="entry name" value="CYTC"/>
    <property type="match status" value="1"/>
</dbReference>
<evidence type="ECO:0000313" key="7">
    <source>
        <dbReference type="EMBL" id="QHJ13072.1"/>
    </source>
</evidence>
<dbReference type="SUPFAM" id="SSF46626">
    <property type="entry name" value="Cytochrome c"/>
    <property type="match status" value="1"/>
</dbReference>
<sequence length="325" mass="36952">MYFGIEVFTILQWEHNEKKCGCKKRGYNLSFLMMASNSVCTIGFVLLLMTLSVDDYANDMGETAFKENCGACHDLKQNSTGPSLVYISDRYPETKREAFLAWVKSPGKKNPDMIQMPAITYLDNDTLAAIHLYILDVSKDQKQEGEKPKFAPYKPPQRPYPQVLRHYLPFTSPASIAIALNSELTVVWDTTIAKLRYVYPTGADFDGEKRREENAKAIMYTEESDVLFSFVDNKEIMFKGYQLIKGEPEFHYQVGNVEVKERIHLGSNERSFVREFTITGVKQDVALTLDHSSPSSIRLNGKPLTDDNVHLSPEQVSSFSIEVEL</sequence>
<keyword evidence="5" id="KW-0812">Transmembrane</keyword>
<evidence type="ECO:0000259" key="6">
    <source>
        <dbReference type="PROSITE" id="PS51007"/>
    </source>
</evidence>
<dbReference type="InterPro" id="IPR009056">
    <property type="entry name" value="Cyt_c-like_dom"/>
</dbReference>
<dbReference type="KEGG" id="pmes:FX988_03330"/>
<keyword evidence="5" id="KW-0472">Membrane</keyword>
<keyword evidence="3 4" id="KW-0408">Iron</keyword>
<keyword evidence="2 4" id="KW-0479">Metal-binding</keyword>
<dbReference type="GO" id="GO:0009055">
    <property type="term" value="F:electron transfer activity"/>
    <property type="evidence" value="ECO:0007669"/>
    <property type="project" value="InterPro"/>
</dbReference>
<name>A0A857JNW8_9ALTE</name>
<evidence type="ECO:0000256" key="1">
    <source>
        <dbReference type="ARBA" id="ARBA00022617"/>
    </source>
</evidence>
<proteinExistence type="predicted"/>
<dbReference type="Gene3D" id="1.10.760.10">
    <property type="entry name" value="Cytochrome c-like domain"/>
    <property type="match status" value="1"/>
</dbReference>
<dbReference type="EMBL" id="CP047656">
    <property type="protein sequence ID" value="QHJ13072.1"/>
    <property type="molecule type" value="Genomic_DNA"/>
</dbReference>
<keyword evidence="5" id="KW-1133">Transmembrane helix</keyword>
<evidence type="ECO:0000256" key="5">
    <source>
        <dbReference type="SAM" id="Phobius"/>
    </source>
</evidence>
<evidence type="ECO:0000313" key="8">
    <source>
        <dbReference type="Proteomes" id="UP000464524"/>
    </source>
</evidence>
<dbReference type="GO" id="GO:0020037">
    <property type="term" value="F:heme binding"/>
    <property type="evidence" value="ECO:0007669"/>
    <property type="project" value="InterPro"/>
</dbReference>
<organism evidence="7 8">
    <name type="scientific">Paraglaciecola mesophila</name>
    <dbReference type="NCBI Taxonomy" id="197222"/>
    <lineage>
        <taxon>Bacteria</taxon>
        <taxon>Pseudomonadati</taxon>
        <taxon>Pseudomonadota</taxon>
        <taxon>Gammaproteobacteria</taxon>
        <taxon>Alteromonadales</taxon>
        <taxon>Alteromonadaceae</taxon>
        <taxon>Paraglaciecola</taxon>
    </lineage>
</organism>
<feature type="domain" description="Cytochrome c" evidence="6">
    <location>
        <begin position="56"/>
        <end position="138"/>
    </location>
</feature>